<dbReference type="Proteomes" id="UP000308652">
    <property type="component" value="Unassembled WGS sequence"/>
</dbReference>
<gene>
    <name evidence="4" type="ORF">BDQ12DRAFT_627394</name>
</gene>
<sequence length="357" mass="39966">MSSAYQQQQHLPPDNPCLRFPESLGLQREVNAEAAYSMLSKAHVLAQNQPFVWGYVDKPQEGSVILLYIPQQNLFPSDGIRYQDTEQKFTMTAGPTRAEIEVSEIKYGFVPNSGETQAARVRRRFRLVKGGDARLVLVHYSRGQPAPINPAVMNQPVRNYPLRALNEPPMFVIGEKAGQKVYNGPPPMHGGPSGGPPMPPSMGPMGLSQQQAMLAQQNNNMEILEQRRRERERRERSGSTTTGGGRPPPRPEDDDSGDETDLISTRTLAMTRYRRNHELMNEVFKHAAYGDKNEPERPSPYSIFSKPDLEDKVAKLQAEIEELKAKSASRKESQSKAVEFEEQGDVSMTSFSDPITV</sequence>
<evidence type="ECO:0000259" key="3">
    <source>
        <dbReference type="Pfam" id="PF20497"/>
    </source>
</evidence>
<feature type="domain" description="SWI/SNF and RSC complexes subunit Ssr4 C-terminal" evidence="3">
    <location>
        <begin position="252"/>
        <end position="285"/>
    </location>
</feature>
<evidence type="ECO:0000259" key="2">
    <source>
        <dbReference type="Pfam" id="PF08549"/>
    </source>
</evidence>
<accession>A0A5C3MHU2</accession>
<feature type="region of interest" description="Disordered" evidence="1">
    <location>
        <begin position="226"/>
        <end position="260"/>
    </location>
</feature>
<feature type="region of interest" description="Disordered" evidence="1">
    <location>
        <begin position="325"/>
        <end position="357"/>
    </location>
</feature>
<dbReference type="Pfam" id="PF08549">
    <property type="entry name" value="SWI-SNF_Ssr4_N"/>
    <property type="match status" value="1"/>
</dbReference>
<feature type="compositionally biased region" description="Low complexity" evidence="1">
    <location>
        <begin position="203"/>
        <end position="212"/>
    </location>
</feature>
<feature type="compositionally biased region" description="Basic and acidic residues" evidence="1">
    <location>
        <begin position="226"/>
        <end position="237"/>
    </location>
</feature>
<feature type="compositionally biased region" description="Basic and acidic residues" evidence="1">
    <location>
        <begin position="325"/>
        <end position="334"/>
    </location>
</feature>
<dbReference type="AlphaFoldDB" id="A0A5C3MHU2"/>
<dbReference type="STRING" id="68775.A0A5C3MHU2"/>
<feature type="domain" description="SWI/SNF and RSC complexes subunit Ssr4 N-terminal" evidence="2">
    <location>
        <begin position="29"/>
        <end position="147"/>
    </location>
</feature>
<protein>
    <submittedName>
        <fullName evidence="4">Uncharacterized protein</fullName>
    </submittedName>
</protein>
<feature type="compositionally biased region" description="Pro residues" evidence="1">
    <location>
        <begin position="184"/>
        <end position="202"/>
    </location>
</feature>
<reference evidence="4 5" key="1">
    <citation type="journal article" date="2019" name="Nat. Ecol. Evol.">
        <title>Megaphylogeny resolves global patterns of mushroom evolution.</title>
        <authorList>
            <person name="Varga T."/>
            <person name="Krizsan K."/>
            <person name="Foldi C."/>
            <person name="Dima B."/>
            <person name="Sanchez-Garcia M."/>
            <person name="Sanchez-Ramirez S."/>
            <person name="Szollosi G.J."/>
            <person name="Szarkandi J.G."/>
            <person name="Papp V."/>
            <person name="Albert L."/>
            <person name="Andreopoulos W."/>
            <person name="Angelini C."/>
            <person name="Antonin V."/>
            <person name="Barry K.W."/>
            <person name="Bougher N.L."/>
            <person name="Buchanan P."/>
            <person name="Buyck B."/>
            <person name="Bense V."/>
            <person name="Catcheside P."/>
            <person name="Chovatia M."/>
            <person name="Cooper J."/>
            <person name="Damon W."/>
            <person name="Desjardin D."/>
            <person name="Finy P."/>
            <person name="Geml J."/>
            <person name="Haridas S."/>
            <person name="Hughes K."/>
            <person name="Justo A."/>
            <person name="Karasinski D."/>
            <person name="Kautmanova I."/>
            <person name="Kiss B."/>
            <person name="Kocsube S."/>
            <person name="Kotiranta H."/>
            <person name="LaButti K.M."/>
            <person name="Lechner B.E."/>
            <person name="Liimatainen K."/>
            <person name="Lipzen A."/>
            <person name="Lukacs Z."/>
            <person name="Mihaltcheva S."/>
            <person name="Morgado L.N."/>
            <person name="Niskanen T."/>
            <person name="Noordeloos M.E."/>
            <person name="Ohm R.A."/>
            <person name="Ortiz-Santana B."/>
            <person name="Ovrebo C."/>
            <person name="Racz N."/>
            <person name="Riley R."/>
            <person name="Savchenko A."/>
            <person name="Shiryaev A."/>
            <person name="Soop K."/>
            <person name="Spirin V."/>
            <person name="Szebenyi C."/>
            <person name="Tomsovsky M."/>
            <person name="Tulloss R.E."/>
            <person name="Uehling J."/>
            <person name="Grigoriev I.V."/>
            <person name="Vagvolgyi C."/>
            <person name="Papp T."/>
            <person name="Martin F.M."/>
            <person name="Miettinen O."/>
            <person name="Hibbett D.S."/>
            <person name="Nagy L.G."/>
        </authorList>
    </citation>
    <scope>NUCLEOTIDE SEQUENCE [LARGE SCALE GENOMIC DNA]</scope>
    <source>
        <strain evidence="4 5">CBS 166.37</strain>
    </source>
</reference>
<feature type="region of interest" description="Disordered" evidence="1">
    <location>
        <begin position="181"/>
        <end position="212"/>
    </location>
</feature>
<name>A0A5C3MHU2_9AGAR</name>
<proteinExistence type="predicted"/>
<evidence type="ECO:0000313" key="5">
    <source>
        <dbReference type="Proteomes" id="UP000308652"/>
    </source>
</evidence>
<dbReference type="InterPro" id="IPR013859">
    <property type="entry name" value="Ssr4_N"/>
</dbReference>
<dbReference type="EMBL" id="ML213596">
    <property type="protein sequence ID" value="TFK40731.1"/>
    <property type="molecule type" value="Genomic_DNA"/>
</dbReference>
<feature type="compositionally biased region" description="Polar residues" evidence="1">
    <location>
        <begin position="346"/>
        <end position="357"/>
    </location>
</feature>
<evidence type="ECO:0000256" key="1">
    <source>
        <dbReference type="SAM" id="MobiDB-lite"/>
    </source>
</evidence>
<dbReference type="InterPro" id="IPR046464">
    <property type="entry name" value="SWI-SNF_Ssr4_C"/>
</dbReference>
<dbReference type="OrthoDB" id="5321006at2759"/>
<organism evidence="4 5">
    <name type="scientific">Crucibulum laeve</name>
    <dbReference type="NCBI Taxonomy" id="68775"/>
    <lineage>
        <taxon>Eukaryota</taxon>
        <taxon>Fungi</taxon>
        <taxon>Dikarya</taxon>
        <taxon>Basidiomycota</taxon>
        <taxon>Agaricomycotina</taxon>
        <taxon>Agaricomycetes</taxon>
        <taxon>Agaricomycetidae</taxon>
        <taxon>Agaricales</taxon>
        <taxon>Agaricineae</taxon>
        <taxon>Nidulariaceae</taxon>
        <taxon>Crucibulum</taxon>
    </lineage>
</organism>
<evidence type="ECO:0000313" key="4">
    <source>
        <dbReference type="EMBL" id="TFK40731.1"/>
    </source>
</evidence>
<dbReference type="Pfam" id="PF20497">
    <property type="entry name" value="SWI-SNF_Ssr4_C"/>
    <property type="match status" value="1"/>
</dbReference>
<keyword evidence="5" id="KW-1185">Reference proteome</keyword>
<dbReference type="GO" id="GO:0006338">
    <property type="term" value="P:chromatin remodeling"/>
    <property type="evidence" value="ECO:0007669"/>
    <property type="project" value="InterPro"/>
</dbReference>